<comment type="subcellular location">
    <subcellularLocation>
        <location evidence="1">Cell envelope</location>
    </subcellularLocation>
</comment>
<dbReference type="PRINTS" id="PR00690">
    <property type="entry name" value="ADHESNFAMILY"/>
</dbReference>
<dbReference type="Gene3D" id="3.40.50.1980">
    <property type="entry name" value="Nitrogenase molybdenum iron protein domain"/>
    <property type="match status" value="2"/>
</dbReference>
<dbReference type="PRINTS" id="PR00691">
    <property type="entry name" value="ADHESINB"/>
</dbReference>
<proteinExistence type="predicted"/>
<dbReference type="GO" id="GO:0030001">
    <property type="term" value="P:metal ion transport"/>
    <property type="evidence" value="ECO:0007669"/>
    <property type="project" value="InterPro"/>
</dbReference>
<dbReference type="GO" id="GO:0030313">
    <property type="term" value="C:cell envelope"/>
    <property type="evidence" value="ECO:0007669"/>
    <property type="project" value="UniProtKB-SubCell"/>
</dbReference>
<organism evidence="5">
    <name type="scientific">marine metagenome</name>
    <dbReference type="NCBI Taxonomy" id="408172"/>
    <lineage>
        <taxon>unclassified sequences</taxon>
        <taxon>metagenomes</taxon>
        <taxon>ecological metagenomes</taxon>
    </lineage>
</organism>
<dbReference type="GO" id="GO:0007155">
    <property type="term" value="P:cell adhesion"/>
    <property type="evidence" value="ECO:0007669"/>
    <property type="project" value="InterPro"/>
</dbReference>
<evidence type="ECO:0000256" key="2">
    <source>
        <dbReference type="ARBA" id="ARBA00022448"/>
    </source>
</evidence>
<dbReference type="PANTHER" id="PTHR42953:SF1">
    <property type="entry name" value="METAL-BINDING PROTEIN HI_0362-RELATED"/>
    <property type="match status" value="1"/>
</dbReference>
<gene>
    <name evidence="5" type="ORF">METZ01_LOCUS277459</name>
</gene>
<dbReference type="PANTHER" id="PTHR42953">
    <property type="entry name" value="HIGH-AFFINITY ZINC UPTAKE SYSTEM PROTEIN ZNUA-RELATED"/>
    <property type="match status" value="1"/>
</dbReference>
<protein>
    <recommendedName>
        <fullName evidence="6">Manganese transporter</fullName>
    </recommendedName>
</protein>
<dbReference type="InterPro" id="IPR006127">
    <property type="entry name" value="ZnuA-like"/>
</dbReference>
<keyword evidence="2" id="KW-0813">Transport</keyword>
<evidence type="ECO:0000256" key="3">
    <source>
        <dbReference type="ARBA" id="ARBA00022723"/>
    </source>
</evidence>
<reference evidence="5" key="1">
    <citation type="submission" date="2018-05" db="EMBL/GenBank/DDBJ databases">
        <authorList>
            <person name="Lanie J.A."/>
            <person name="Ng W.-L."/>
            <person name="Kazmierczak K.M."/>
            <person name="Andrzejewski T.M."/>
            <person name="Davidsen T.M."/>
            <person name="Wayne K.J."/>
            <person name="Tettelin H."/>
            <person name="Glass J.I."/>
            <person name="Rusch D."/>
            <person name="Podicherti R."/>
            <person name="Tsui H.-C.T."/>
            <person name="Winkler M.E."/>
        </authorList>
    </citation>
    <scope>NUCLEOTIDE SEQUENCE</scope>
</reference>
<dbReference type="PROSITE" id="PS51257">
    <property type="entry name" value="PROKAR_LIPOPROTEIN"/>
    <property type="match status" value="1"/>
</dbReference>
<evidence type="ECO:0000256" key="4">
    <source>
        <dbReference type="ARBA" id="ARBA00022729"/>
    </source>
</evidence>
<evidence type="ECO:0000256" key="1">
    <source>
        <dbReference type="ARBA" id="ARBA00004196"/>
    </source>
</evidence>
<keyword evidence="3" id="KW-0479">Metal-binding</keyword>
<dbReference type="InterPro" id="IPR006128">
    <property type="entry name" value="Lipoprotein_PsaA-like"/>
</dbReference>
<dbReference type="Pfam" id="PF01297">
    <property type="entry name" value="ZnuA"/>
    <property type="match status" value="1"/>
</dbReference>
<sequence>MRRIYILLCALIATACGAPEQEASNGRIKIVATTGMVADLARNLGGDRVEVTGLMGPGVDPHYYKASQGDLARMTDADIVLFNGLFLEGKMEGIFAKMARSKKVVAVAGGVDEKNLRRPPEFLGHFDPHIWFDVSLWAQTVEVVVASLSELDPEGVEVYRGNGEQYRARLDALHQWVIEQVGEIPEQQRVLITAHDAFGYFGLAYGFEVVGLQGISTVAEYGVNDVTQLVDRIVERQVKAIFVESSVPARSIEAVRQGCLNRGFEVVIGGTLYSDAMGGAGSGADSYVGMVESNVNTIVGALR</sequence>
<evidence type="ECO:0000313" key="5">
    <source>
        <dbReference type="EMBL" id="SVC24605.1"/>
    </source>
</evidence>
<accession>A0A382KM01</accession>
<dbReference type="EMBL" id="UINC01081081">
    <property type="protein sequence ID" value="SVC24605.1"/>
    <property type="molecule type" value="Genomic_DNA"/>
</dbReference>
<evidence type="ECO:0008006" key="6">
    <source>
        <dbReference type="Google" id="ProtNLM"/>
    </source>
</evidence>
<name>A0A382KM01_9ZZZZ</name>
<dbReference type="GO" id="GO:0046872">
    <property type="term" value="F:metal ion binding"/>
    <property type="evidence" value="ECO:0007669"/>
    <property type="project" value="UniProtKB-KW"/>
</dbReference>
<dbReference type="AlphaFoldDB" id="A0A382KM01"/>
<dbReference type="InterPro" id="IPR006129">
    <property type="entry name" value="AdhesinB"/>
</dbReference>
<dbReference type="InterPro" id="IPR050492">
    <property type="entry name" value="Bact_metal-bind_prot9"/>
</dbReference>
<dbReference type="SUPFAM" id="SSF53807">
    <property type="entry name" value="Helical backbone' metal receptor"/>
    <property type="match status" value="1"/>
</dbReference>
<keyword evidence="4" id="KW-0732">Signal</keyword>